<dbReference type="InterPro" id="IPR011010">
    <property type="entry name" value="DNA_brk_join_enz"/>
</dbReference>
<evidence type="ECO:0000256" key="3">
    <source>
        <dbReference type="SAM" id="MobiDB-lite"/>
    </source>
</evidence>
<dbReference type="SUPFAM" id="SSF56349">
    <property type="entry name" value="DNA breaking-rejoining enzymes"/>
    <property type="match status" value="1"/>
</dbReference>
<dbReference type="Pfam" id="PF00589">
    <property type="entry name" value="Phage_integrase"/>
    <property type="match status" value="1"/>
</dbReference>
<name>A0A8S5LPI6_9CAUD</name>
<protein>
    <submittedName>
        <fullName evidence="5">Integrase</fullName>
    </submittedName>
</protein>
<evidence type="ECO:0000256" key="2">
    <source>
        <dbReference type="ARBA" id="ARBA00023172"/>
    </source>
</evidence>
<evidence type="ECO:0000259" key="4">
    <source>
        <dbReference type="PROSITE" id="PS51898"/>
    </source>
</evidence>
<dbReference type="EMBL" id="BK015888">
    <property type="protein sequence ID" value="DAD71800.1"/>
    <property type="molecule type" value="Genomic_DNA"/>
</dbReference>
<dbReference type="InterPro" id="IPR002104">
    <property type="entry name" value="Integrase_catalytic"/>
</dbReference>
<dbReference type="Gene3D" id="1.10.443.10">
    <property type="entry name" value="Intergrase catalytic core"/>
    <property type="match status" value="1"/>
</dbReference>
<evidence type="ECO:0000313" key="5">
    <source>
        <dbReference type="EMBL" id="DAD71800.1"/>
    </source>
</evidence>
<organism evidence="5">
    <name type="scientific">Siphoviridae sp. ctoiW10</name>
    <dbReference type="NCBI Taxonomy" id="2827592"/>
    <lineage>
        <taxon>Viruses</taxon>
        <taxon>Duplodnaviria</taxon>
        <taxon>Heunggongvirae</taxon>
        <taxon>Uroviricota</taxon>
        <taxon>Caudoviricetes</taxon>
    </lineage>
</organism>
<evidence type="ECO:0000256" key="1">
    <source>
        <dbReference type="ARBA" id="ARBA00008857"/>
    </source>
</evidence>
<dbReference type="GO" id="GO:0003677">
    <property type="term" value="F:DNA binding"/>
    <property type="evidence" value="ECO:0007669"/>
    <property type="project" value="InterPro"/>
</dbReference>
<feature type="region of interest" description="Disordered" evidence="3">
    <location>
        <begin position="367"/>
        <end position="387"/>
    </location>
</feature>
<proteinExistence type="inferred from homology"/>
<dbReference type="CDD" id="cd01189">
    <property type="entry name" value="INT_ICEBs1_C_like"/>
    <property type="match status" value="1"/>
</dbReference>
<dbReference type="GO" id="GO:0015074">
    <property type="term" value="P:DNA integration"/>
    <property type="evidence" value="ECO:0007669"/>
    <property type="project" value="InterPro"/>
</dbReference>
<dbReference type="InterPro" id="IPR013762">
    <property type="entry name" value="Integrase-like_cat_sf"/>
</dbReference>
<sequence length="387" mass="43934">MKCKNCKRIIDDDSIFCKWCGERQIRERKKKGEIKVPSPRQLKSGKWNIELRAEGQSITEETAALCEAKARAIRAGFLEAKKESKCSLTLLQAIDSYLEKNQSLSPSTIRGYECIKKNRFPGKINAKIQDISNWQQEIDEASETLSPKTVYNSWGLVCTVMRDNHIPPPEVRLPQRIKKDLPWLTYQQILVFVDAVSGSRFEAGALLALHSLRRSEIFGLSWENIDLKKKRITVQGARVMDKNGNFVYKKTNKNVSSQRTIQIMIPALYDLLSQRKSAGLPILDCTENSLRGGINLICKKNDLPECGVHGLRRSFASLGFHLGLSELEVQEIGGWSDHNTVHKIYLKLAKEDRLNAENKMERFYKNRGDDTASDAEHPLEKKLCASA</sequence>
<comment type="similarity">
    <text evidence="1">Belongs to the 'phage' integrase family.</text>
</comment>
<reference evidence="5" key="1">
    <citation type="journal article" date="2021" name="Proc. Natl. Acad. Sci. U.S.A.">
        <title>A Catalog of Tens of Thousands of Viruses from Human Metagenomes Reveals Hidden Associations with Chronic Diseases.</title>
        <authorList>
            <person name="Tisza M.J."/>
            <person name="Buck C.B."/>
        </authorList>
    </citation>
    <scope>NUCLEOTIDE SEQUENCE</scope>
    <source>
        <strain evidence="5">CtoiW10</strain>
    </source>
</reference>
<dbReference type="GO" id="GO:0006310">
    <property type="term" value="P:DNA recombination"/>
    <property type="evidence" value="ECO:0007669"/>
    <property type="project" value="UniProtKB-KW"/>
</dbReference>
<feature type="domain" description="Tyr recombinase" evidence="4">
    <location>
        <begin position="179"/>
        <end position="358"/>
    </location>
</feature>
<dbReference type="PROSITE" id="PS51898">
    <property type="entry name" value="TYR_RECOMBINASE"/>
    <property type="match status" value="1"/>
</dbReference>
<keyword evidence="2" id="KW-0233">DNA recombination</keyword>
<accession>A0A8S5LPI6</accession>